<evidence type="ECO:0000313" key="3">
    <source>
        <dbReference type="EMBL" id="ACA93228.1"/>
    </source>
</evidence>
<dbReference type="EMBL" id="CP000959">
    <property type="protein sequence ID" value="ACA93228.1"/>
    <property type="molecule type" value="Genomic_DNA"/>
</dbReference>
<evidence type="ECO:0000259" key="2">
    <source>
        <dbReference type="Pfam" id="PF26505"/>
    </source>
</evidence>
<organism evidence="3 4">
    <name type="scientific">Burkholderia orbicola (strain MC0-3)</name>
    <dbReference type="NCBI Taxonomy" id="406425"/>
    <lineage>
        <taxon>Bacteria</taxon>
        <taxon>Pseudomonadati</taxon>
        <taxon>Pseudomonadota</taxon>
        <taxon>Betaproteobacteria</taxon>
        <taxon>Burkholderiales</taxon>
        <taxon>Burkholderiaceae</taxon>
        <taxon>Burkholderia</taxon>
        <taxon>Burkholderia cepacia complex</taxon>
        <taxon>Burkholderia orbicola</taxon>
    </lineage>
</organism>
<evidence type="ECO:0000259" key="1">
    <source>
        <dbReference type="Pfam" id="PF26504"/>
    </source>
</evidence>
<dbReference type="HOGENOM" id="CLU_1163947_0_0_4"/>
<dbReference type="Pfam" id="PF26504">
    <property type="entry name" value="DUF8168_C"/>
    <property type="match status" value="1"/>
</dbReference>
<proteinExistence type="predicted"/>
<dbReference type="AlphaFoldDB" id="B1K6U5"/>
<gene>
    <name evidence="3" type="ordered locus">Bcenmc03_4077</name>
</gene>
<protein>
    <submittedName>
        <fullName evidence="3">Uncharacterized protein</fullName>
    </submittedName>
</protein>
<sequence length="238" mass="26482">MEPYLFFGVVLPERAQLSLQFSVRFSHLTSGVGGAAKVSIILNQVAVHVDSEHDWDIFDLRNVVKNIIQNHLAMVGYLAGIAYDFEITRILNQSRGVDYVFGIDIPCLTERNKGVDVQDALMKLRDKTTGENGVFLSRCFADLVSSMKHADDTGFYCYRAIESLRHHCAALHGLTDDGKAKQWDKFREVSGSTEDTLRSIKLAADPLRHGEASGGTSQDRAKLLTDTWDVVDGYIKSV</sequence>
<feature type="domain" description="DUF8168" evidence="1">
    <location>
        <begin position="123"/>
        <end position="236"/>
    </location>
</feature>
<dbReference type="RefSeq" id="WP_012338794.1">
    <property type="nucleotide sequence ID" value="NC_010515.1"/>
</dbReference>
<dbReference type="Proteomes" id="UP000002169">
    <property type="component" value="Chromosome 2"/>
</dbReference>
<name>B1K6U5_BURO0</name>
<dbReference type="KEGG" id="bcm:Bcenmc03_4077"/>
<evidence type="ECO:0000313" key="4">
    <source>
        <dbReference type="Proteomes" id="UP000002169"/>
    </source>
</evidence>
<reference evidence="4" key="1">
    <citation type="submission" date="2008-02" db="EMBL/GenBank/DDBJ databases">
        <title>Complete sequence of chromosome 2 of Burkholderia cenocepacia MC0-3.</title>
        <authorList>
            <person name="Copeland A."/>
            <person name="Lucas S."/>
            <person name="Lapidus A."/>
            <person name="Barry K."/>
            <person name="Bruce D."/>
            <person name="Goodwin L."/>
            <person name="Glavina del Rio T."/>
            <person name="Dalin E."/>
            <person name="Tice H."/>
            <person name="Pitluck S."/>
            <person name="Chain P."/>
            <person name="Malfatti S."/>
            <person name="Shin M."/>
            <person name="Vergez L."/>
            <person name="Schmutz J."/>
            <person name="Larimer F."/>
            <person name="Land M."/>
            <person name="Hauser L."/>
            <person name="Kyrpides N."/>
            <person name="Mikhailova N."/>
            <person name="Tiedje J."/>
            <person name="Richardson P."/>
        </authorList>
    </citation>
    <scope>NUCLEOTIDE SEQUENCE [LARGE SCALE GENOMIC DNA]</scope>
    <source>
        <strain evidence="4">MC0-3</strain>
    </source>
</reference>
<dbReference type="InterPro" id="IPR059013">
    <property type="entry name" value="DUF8168_N"/>
</dbReference>
<dbReference type="InterPro" id="IPR059012">
    <property type="entry name" value="DUF8168_C"/>
</dbReference>
<accession>B1K6U5</accession>
<feature type="domain" description="DUF8168" evidence="2">
    <location>
        <begin position="4"/>
        <end position="101"/>
    </location>
</feature>
<dbReference type="Pfam" id="PF26505">
    <property type="entry name" value="DUF8168_N"/>
    <property type="match status" value="1"/>
</dbReference>